<dbReference type="AlphaFoldDB" id="A0AAD7WH26"/>
<evidence type="ECO:0000313" key="1">
    <source>
        <dbReference type="EMBL" id="KAJ8395744.1"/>
    </source>
</evidence>
<sequence length="87" mass="9416">MRIATCRSRVGHLLSLQRKEASFTVYGIPGIVLLATGELLQSKSSAGTQHKPGEVYGSLISQVEKGLHQYAGNDQLLMKEGEELAAF</sequence>
<comment type="caution">
    <text evidence="1">The sequence shown here is derived from an EMBL/GenBank/DDBJ whole genome shotgun (WGS) entry which is preliminary data.</text>
</comment>
<protein>
    <submittedName>
        <fullName evidence="1">Uncharacterized protein</fullName>
    </submittedName>
</protein>
<gene>
    <name evidence="1" type="ORF">AAFF_G00029810</name>
</gene>
<dbReference type="EMBL" id="JAINUG010000114">
    <property type="protein sequence ID" value="KAJ8395744.1"/>
    <property type="molecule type" value="Genomic_DNA"/>
</dbReference>
<keyword evidence="2" id="KW-1185">Reference proteome</keyword>
<organism evidence="1 2">
    <name type="scientific">Aldrovandia affinis</name>
    <dbReference type="NCBI Taxonomy" id="143900"/>
    <lineage>
        <taxon>Eukaryota</taxon>
        <taxon>Metazoa</taxon>
        <taxon>Chordata</taxon>
        <taxon>Craniata</taxon>
        <taxon>Vertebrata</taxon>
        <taxon>Euteleostomi</taxon>
        <taxon>Actinopterygii</taxon>
        <taxon>Neopterygii</taxon>
        <taxon>Teleostei</taxon>
        <taxon>Notacanthiformes</taxon>
        <taxon>Halosauridae</taxon>
        <taxon>Aldrovandia</taxon>
    </lineage>
</organism>
<reference evidence="1" key="1">
    <citation type="journal article" date="2023" name="Science">
        <title>Genome structures resolve the early diversification of teleost fishes.</title>
        <authorList>
            <person name="Parey E."/>
            <person name="Louis A."/>
            <person name="Montfort J."/>
            <person name="Bouchez O."/>
            <person name="Roques C."/>
            <person name="Iampietro C."/>
            <person name="Lluch J."/>
            <person name="Castinel A."/>
            <person name="Donnadieu C."/>
            <person name="Desvignes T."/>
            <person name="Floi Bucao C."/>
            <person name="Jouanno E."/>
            <person name="Wen M."/>
            <person name="Mejri S."/>
            <person name="Dirks R."/>
            <person name="Jansen H."/>
            <person name="Henkel C."/>
            <person name="Chen W.J."/>
            <person name="Zahm M."/>
            <person name="Cabau C."/>
            <person name="Klopp C."/>
            <person name="Thompson A.W."/>
            <person name="Robinson-Rechavi M."/>
            <person name="Braasch I."/>
            <person name="Lecointre G."/>
            <person name="Bobe J."/>
            <person name="Postlethwait J.H."/>
            <person name="Berthelot C."/>
            <person name="Roest Crollius H."/>
            <person name="Guiguen Y."/>
        </authorList>
    </citation>
    <scope>NUCLEOTIDE SEQUENCE</scope>
    <source>
        <strain evidence="1">NC1722</strain>
    </source>
</reference>
<dbReference type="Proteomes" id="UP001221898">
    <property type="component" value="Unassembled WGS sequence"/>
</dbReference>
<name>A0AAD7WH26_9TELE</name>
<evidence type="ECO:0000313" key="2">
    <source>
        <dbReference type="Proteomes" id="UP001221898"/>
    </source>
</evidence>
<proteinExistence type="predicted"/>
<accession>A0AAD7WH26</accession>